<keyword evidence="3" id="KW-1185">Reference proteome</keyword>
<dbReference type="OrthoDB" id="1638652at2"/>
<dbReference type="PROSITE" id="PS51482">
    <property type="entry name" value="DEGV"/>
    <property type="match status" value="1"/>
</dbReference>
<dbReference type="GO" id="GO:0008289">
    <property type="term" value="F:lipid binding"/>
    <property type="evidence" value="ECO:0007669"/>
    <property type="project" value="UniProtKB-KW"/>
</dbReference>
<dbReference type="Pfam" id="PF02645">
    <property type="entry name" value="DegV"/>
    <property type="match status" value="1"/>
</dbReference>
<dbReference type="PANTHER" id="PTHR33434">
    <property type="entry name" value="DEGV DOMAIN-CONTAINING PROTEIN DR_1986-RELATED"/>
    <property type="match status" value="1"/>
</dbReference>
<dbReference type="Gene3D" id="3.40.50.10170">
    <property type="match status" value="1"/>
</dbReference>
<dbReference type="AlphaFoldDB" id="A0A4P7A0V2"/>
<keyword evidence="1" id="KW-0446">Lipid-binding</keyword>
<dbReference type="InterPro" id="IPR043168">
    <property type="entry name" value="DegV_C"/>
</dbReference>
<evidence type="ECO:0000256" key="1">
    <source>
        <dbReference type="ARBA" id="ARBA00023121"/>
    </source>
</evidence>
<dbReference type="InterPro" id="IPR003797">
    <property type="entry name" value="DegV"/>
</dbReference>
<reference evidence="2 3" key="1">
    <citation type="submission" date="2019-03" db="EMBL/GenBank/DDBJ databases">
        <title>Complete genome sequence of Paenisporosarcina antarctica CGMCC 1.6503T.</title>
        <authorList>
            <person name="Rong J.-C."/>
            <person name="Chi N.-Y."/>
            <person name="Zhang Q.-F."/>
        </authorList>
    </citation>
    <scope>NUCLEOTIDE SEQUENCE [LARGE SCALE GENOMIC DNA]</scope>
    <source>
        <strain evidence="2 3">CGMCC 1.6503</strain>
    </source>
</reference>
<dbReference type="SUPFAM" id="SSF82549">
    <property type="entry name" value="DAK1/DegV-like"/>
    <property type="match status" value="1"/>
</dbReference>
<sequence length="283" mass="31755">MIECAIGGNSMKIAWVTDSSAYIPKNAHRSDLYVVPLQINHENTTYKDGIDLTTNEFYDLLSHSEFSPKSSQPTVYDIEQLFQTLEVEYDVIIAVLISRQISGTFDTVASVSRTISIPVHLVDSKIVSWPLYDLIQRGRVLVEEGMAPKVIAQTLHDNEDIYTNRIFVADLNQLLKGGRISKLGFFVGNILRIHPILKFKEGSIQIAHKIRTRKRAILQMIKDFEPTSNEMWVLHCGSEKTAHEVKQQLQVRFPAQVIQIGELSPIIAIHGGQGSFAIVSAKA</sequence>
<gene>
    <name evidence="2" type="ORF">E2636_14475</name>
</gene>
<dbReference type="EMBL" id="CP038015">
    <property type="protein sequence ID" value="QBP42283.1"/>
    <property type="molecule type" value="Genomic_DNA"/>
</dbReference>
<dbReference type="InterPro" id="IPR050270">
    <property type="entry name" value="DegV_domain_contain"/>
</dbReference>
<proteinExistence type="predicted"/>
<dbReference type="Proteomes" id="UP000294292">
    <property type="component" value="Chromosome"/>
</dbReference>
<evidence type="ECO:0000313" key="2">
    <source>
        <dbReference type="EMBL" id="QBP42283.1"/>
    </source>
</evidence>
<evidence type="ECO:0000313" key="3">
    <source>
        <dbReference type="Proteomes" id="UP000294292"/>
    </source>
</evidence>
<name>A0A4P7A0V2_9BACL</name>
<dbReference type="Gene3D" id="3.30.1180.10">
    <property type="match status" value="1"/>
</dbReference>
<organism evidence="2 3">
    <name type="scientific">Paenisporosarcina antarctica</name>
    <dbReference type="NCBI Taxonomy" id="417367"/>
    <lineage>
        <taxon>Bacteria</taxon>
        <taxon>Bacillati</taxon>
        <taxon>Bacillota</taxon>
        <taxon>Bacilli</taxon>
        <taxon>Bacillales</taxon>
        <taxon>Caryophanaceae</taxon>
        <taxon>Paenisporosarcina</taxon>
    </lineage>
</organism>
<dbReference type="KEGG" id="panc:E2636_14475"/>
<dbReference type="PANTHER" id="PTHR33434:SF2">
    <property type="entry name" value="FATTY ACID-BINDING PROTEIN TM_1468"/>
    <property type="match status" value="1"/>
</dbReference>
<dbReference type="NCBIfam" id="TIGR00762">
    <property type="entry name" value="DegV"/>
    <property type="match status" value="1"/>
</dbReference>
<accession>A0A4P7A0V2</accession>
<protein>
    <submittedName>
        <fullName evidence="2">DegV family protein</fullName>
    </submittedName>
</protein>